<protein>
    <submittedName>
        <fullName evidence="7">Sugar or nucleoside kinase, ribokinase family</fullName>
    </submittedName>
</protein>
<dbReference type="InterPro" id="IPR050306">
    <property type="entry name" value="PfkB_Carbo_kinase"/>
</dbReference>
<keyword evidence="8" id="KW-1185">Reference proteome</keyword>
<dbReference type="EMBL" id="FOFG01000017">
    <property type="protein sequence ID" value="SER40087.1"/>
    <property type="molecule type" value="Genomic_DNA"/>
</dbReference>
<dbReference type="SUPFAM" id="SSF53613">
    <property type="entry name" value="Ribokinase-like"/>
    <property type="match status" value="1"/>
</dbReference>
<dbReference type="RefSeq" id="WP_092499192.1">
    <property type="nucleotide sequence ID" value="NZ_FOFG01000017.1"/>
</dbReference>
<keyword evidence="5" id="KW-0067">ATP-binding</keyword>
<dbReference type="PANTHER" id="PTHR43085">
    <property type="entry name" value="HEXOKINASE FAMILY MEMBER"/>
    <property type="match status" value="1"/>
</dbReference>
<dbReference type="PANTHER" id="PTHR43085:SF1">
    <property type="entry name" value="PSEUDOURIDINE KINASE-RELATED"/>
    <property type="match status" value="1"/>
</dbReference>
<sequence>MKKIVTLGEILVEIMAVDRGQSFRAPGTLVGPFASGAPAIFIDQVAKLGQPCGIVSCVGDDDFGWLNIERLRGDGVDVSAIRVHPEQVTGSAFVRYQENGERDFVFNIKNSACGHISMTEQAEKLLAGCDHFHIMGSSLFSFRIIDVIKKAIEIVKGNGGTVSFDPNIRKEMLNIPEMRAALEFMLEYCDIFLPSGPEISLLTEADDEETAIREILDMGVSSIVVKRGPKGSSYYDAERSVHGRSFPVEELDPTGAGDCFGATYVTCRLQGRSVEEALRYANASGARTVTRKGPMEGASSFAELDAFIASHEVAA</sequence>
<dbReference type="OrthoDB" id="9776822at2"/>
<evidence type="ECO:0000256" key="3">
    <source>
        <dbReference type="ARBA" id="ARBA00022741"/>
    </source>
</evidence>
<evidence type="ECO:0000256" key="1">
    <source>
        <dbReference type="ARBA" id="ARBA00010688"/>
    </source>
</evidence>
<evidence type="ECO:0000259" key="6">
    <source>
        <dbReference type="Pfam" id="PF00294"/>
    </source>
</evidence>
<name>A0A1H9NWB2_9HYPH</name>
<dbReference type="CDD" id="cd01166">
    <property type="entry name" value="KdgK"/>
    <property type="match status" value="1"/>
</dbReference>
<keyword evidence="3" id="KW-0547">Nucleotide-binding</keyword>
<keyword evidence="2" id="KW-0808">Transferase</keyword>
<dbReference type="Proteomes" id="UP000199647">
    <property type="component" value="Unassembled WGS sequence"/>
</dbReference>
<dbReference type="GO" id="GO:0005524">
    <property type="term" value="F:ATP binding"/>
    <property type="evidence" value="ECO:0007669"/>
    <property type="project" value="UniProtKB-KW"/>
</dbReference>
<dbReference type="InterPro" id="IPR011611">
    <property type="entry name" value="PfkB_dom"/>
</dbReference>
<evidence type="ECO:0000256" key="4">
    <source>
        <dbReference type="ARBA" id="ARBA00022777"/>
    </source>
</evidence>
<feature type="domain" description="Carbohydrate kinase PfkB" evidence="6">
    <location>
        <begin position="1"/>
        <end position="296"/>
    </location>
</feature>
<evidence type="ECO:0000256" key="5">
    <source>
        <dbReference type="ARBA" id="ARBA00022840"/>
    </source>
</evidence>
<organism evidence="7 8">
    <name type="scientific">Faunimonas pinastri</name>
    <dbReference type="NCBI Taxonomy" id="1855383"/>
    <lineage>
        <taxon>Bacteria</taxon>
        <taxon>Pseudomonadati</taxon>
        <taxon>Pseudomonadota</taxon>
        <taxon>Alphaproteobacteria</taxon>
        <taxon>Hyphomicrobiales</taxon>
        <taxon>Afifellaceae</taxon>
        <taxon>Faunimonas</taxon>
    </lineage>
</organism>
<dbReference type="GO" id="GO:0016301">
    <property type="term" value="F:kinase activity"/>
    <property type="evidence" value="ECO:0007669"/>
    <property type="project" value="UniProtKB-KW"/>
</dbReference>
<comment type="similarity">
    <text evidence="1">Belongs to the carbohydrate kinase PfkB family.</text>
</comment>
<evidence type="ECO:0000313" key="8">
    <source>
        <dbReference type="Proteomes" id="UP000199647"/>
    </source>
</evidence>
<reference evidence="7 8" key="1">
    <citation type="submission" date="2016-10" db="EMBL/GenBank/DDBJ databases">
        <authorList>
            <person name="de Groot N.N."/>
        </authorList>
    </citation>
    <scope>NUCLEOTIDE SEQUENCE [LARGE SCALE GENOMIC DNA]</scope>
    <source>
        <strain evidence="7 8">A52C2</strain>
    </source>
</reference>
<dbReference type="InterPro" id="IPR029056">
    <property type="entry name" value="Ribokinase-like"/>
</dbReference>
<dbReference type="Pfam" id="PF00294">
    <property type="entry name" value="PfkB"/>
    <property type="match status" value="1"/>
</dbReference>
<gene>
    <name evidence="7" type="ORF">SAMN05216548_11769</name>
</gene>
<accession>A0A1H9NWB2</accession>
<proteinExistence type="inferred from homology"/>
<evidence type="ECO:0000256" key="2">
    <source>
        <dbReference type="ARBA" id="ARBA00022679"/>
    </source>
</evidence>
<dbReference type="Gene3D" id="3.40.1190.20">
    <property type="match status" value="1"/>
</dbReference>
<evidence type="ECO:0000313" key="7">
    <source>
        <dbReference type="EMBL" id="SER40087.1"/>
    </source>
</evidence>
<keyword evidence="4 7" id="KW-0418">Kinase</keyword>
<dbReference type="STRING" id="1855383.SAMN05216548_11769"/>
<dbReference type="AlphaFoldDB" id="A0A1H9NWB2"/>